<dbReference type="EMBL" id="CP092429">
    <property type="protein sequence ID" value="ULP51940.1"/>
    <property type="molecule type" value="Genomic_DNA"/>
</dbReference>
<gene>
    <name evidence="1" type="ORF">MJO63_25595</name>
</gene>
<dbReference type="RefSeq" id="WP_231991682.1">
    <property type="nucleotide sequence ID" value="NZ_CP085200.1"/>
</dbReference>
<name>A0ABY3V6J6_MYCUL</name>
<accession>A0ABY3V6J6</accession>
<protein>
    <recommendedName>
        <fullName evidence="3">Lipoprotein LppJ</fullName>
    </recommendedName>
</protein>
<dbReference type="Proteomes" id="UP001055253">
    <property type="component" value="Chromosome"/>
</dbReference>
<evidence type="ECO:0000313" key="2">
    <source>
        <dbReference type="Proteomes" id="UP001055253"/>
    </source>
</evidence>
<reference evidence="1" key="1">
    <citation type="submission" date="2022-08" db="EMBL/GenBank/DDBJ databases">
        <title>Whole genome sequencing of non-tuberculosis mycobacteria type-strains.</title>
        <authorList>
            <person name="Igarashi Y."/>
            <person name="Osugi A."/>
            <person name="Mitarai S."/>
        </authorList>
    </citation>
    <scope>NUCLEOTIDE SEQUENCE</scope>
    <source>
        <strain evidence="1">ATCC 19423</strain>
    </source>
</reference>
<organism evidence="1 2">
    <name type="scientific">Mycobacterium ulcerans</name>
    <dbReference type="NCBI Taxonomy" id="1809"/>
    <lineage>
        <taxon>Bacteria</taxon>
        <taxon>Bacillati</taxon>
        <taxon>Actinomycetota</taxon>
        <taxon>Actinomycetes</taxon>
        <taxon>Mycobacteriales</taxon>
        <taxon>Mycobacteriaceae</taxon>
        <taxon>Mycobacterium</taxon>
        <taxon>Mycobacterium ulcerans group</taxon>
    </lineage>
</organism>
<keyword evidence="2" id="KW-1185">Reference proteome</keyword>
<evidence type="ECO:0008006" key="3">
    <source>
        <dbReference type="Google" id="ProtNLM"/>
    </source>
</evidence>
<sequence length="173" mass="18725">MAVLVLGGCSLMRPHRPEIDQPAHPLSDQQARDQVIEPAKQIASFAGLQDPTGRFDFSSCNDQGDPPYRGLVSMSFAWPTDDTGGYPAAAEPNTVFQQIATDMVAHGWSDGPPPDWHSFGRVLNKNGVVAVLTQSSASGKGSIQLYGECRNMTNHRLEGTTMGSRIDEQLRGK</sequence>
<evidence type="ECO:0000313" key="1">
    <source>
        <dbReference type="EMBL" id="ULP51940.1"/>
    </source>
</evidence>
<proteinExistence type="predicted"/>
<dbReference type="GeneID" id="93439586"/>